<gene>
    <name evidence="2" type="ORF">G7Y82_15300</name>
</gene>
<evidence type="ECO:0008006" key="4">
    <source>
        <dbReference type="Google" id="ProtNLM"/>
    </source>
</evidence>
<comment type="caution">
    <text evidence="2">The sequence shown here is derived from an EMBL/GenBank/DDBJ whole genome shotgun (WGS) entry which is preliminary data.</text>
</comment>
<accession>A0A969WBU5</accession>
<evidence type="ECO:0000313" key="3">
    <source>
        <dbReference type="Proteomes" id="UP000653472"/>
    </source>
</evidence>
<evidence type="ECO:0000313" key="2">
    <source>
        <dbReference type="EMBL" id="NKF23683.1"/>
    </source>
</evidence>
<proteinExistence type="predicted"/>
<protein>
    <recommendedName>
        <fullName evidence="4">DUF4412 domain-containing protein</fullName>
    </recommendedName>
</protein>
<feature type="chain" id="PRO_5037202025" description="DUF4412 domain-containing protein" evidence="1">
    <location>
        <begin position="22"/>
        <end position="259"/>
    </location>
</feature>
<dbReference type="AlphaFoldDB" id="A0A969WBU5"/>
<keyword evidence="3" id="KW-1185">Reference proteome</keyword>
<dbReference type="Proteomes" id="UP000653472">
    <property type="component" value="Unassembled WGS sequence"/>
</dbReference>
<feature type="signal peptide" evidence="1">
    <location>
        <begin position="1"/>
        <end position="21"/>
    </location>
</feature>
<organism evidence="2 3">
    <name type="scientific">Solimonas marina</name>
    <dbReference type="NCBI Taxonomy" id="2714601"/>
    <lineage>
        <taxon>Bacteria</taxon>
        <taxon>Pseudomonadati</taxon>
        <taxon>Pseudomonadota</taxon>
        <taxon>Gammaproteobacteria</taxon>
        <taxon>Nevskiales</taxon>
        <taxon>Nevskiaceae</taxon>
        <taxon>Solimonas</taxon>
    </lineage>
</organism>
<name>A0A969WBU5_9GAMM</name>
<keyword evidence="1" id="KW-0732">Signal</keyword>
<dbReference type="RefSeq" id="WP_168149009.1">
    <property type="nucleotide sequence ID" value="NZ_JAAVXB010000009.1"/>
</dbReference>
<dbReference type="EMBL" id="JAAVXB010000009">
    <property type="protein sequence ID" value="NKF23683.1"/>
    <property type="molecule type" value="Genomic_DNA"/>
</dbReference>
<evidence type="ECO:0000256" key="1">
    <source>
        <dbReference type="SAM" id="SignalP"/>
    </source>
</evidence>
<sequence length="259" mass="27347">MSIRTAAVVFLLMTLPGAARADALLQFVDTRTGKPQSRIAIGADKLRVDIAYAPGNAYTVLDLESRTVTQINPGQQATATAAVEQLQALAASLDGARDPATQPLLQMALDHLPDAQRQQAQALLQQSQREQNLPFTKTAQRDRVVGIACTIYEQRGPDGDPRRLCVAPYATLGLSAADTQTLQTAIGLLRDTHGPWLPAASVPGLPIRYSGSLGAGQYAGAGSLKSISHAALPASFFADPAGYRIVSIFEMLSMSGLAP</sequence>
<reference evidence="2" key="1">
    <citation type="submission" date="2020-03" db="EMBL/GenBank/DDBJ databases">
        <title>Solimonas marina sp. nov., isolated from deep seawater of the Pacific Ocean.</title>
        <authorList>
            <person name="Liu X."/>
            <person name="Lai Q."/>
            <person name="Sun F."/>
            <person name="Gai Y."/>
            <person name="Li G."/>
            <person name="Shao Z."/>
        </authorList>
    </citation>
    <scope>NUCLEOTIDE SEQUENCE</scope>
    <source>
        <strain evidence="2">C16B3</strain>
    </source>
</reference>